<dbReference type="Pfam" id="PF12937">
    <property type="entry name" value="F-box-like"/>
    <property type="match status" value="1"/>
</dbReference>
<feature type="compositionally biased region" description="Pro residues" evidence="5">
    <location>
        <begin position="701"/>
        <end position="710"/>
    </location>
</feature>
<dbReference type="PROSITE" id="PS50082">
    <property type="entry name" value="WD_REPEATS_2"/>
    <property type="match status" value="3"/>
</dbReference>
<feature type="compositionally biased region" description="Polar residues" evidence="5">
    <location>
        <begin position="779"/>
        <end position="794"/>
    </location>
</feature>
<evidence type="ECO:0000256" key="5">
    <source>
        <dbReference type="SAM" id="MobiDB-lite"/>
    </source>
</evidence>
<feature type="compositionally biased region" description="Gly residues" evidence="5">
    <location>
        <begin position="712"/>
        <end position="724"/>
    </location>
</feature>
<evidence type="ECO:0000259" key="6">
    <source>
        <dbReference type="PROSITE" id="PS50181"/>
    </source>
</evidence>
<dbReference type="Proteomes" id="UP001265746">
    <property type="component" value="Unassembled WGS sequence"/>
</dbReference>
<dbReference type="CDD" id="cd00200">
    <property type="entry name" value="WD40"/>
    <property type="match status" value="1"/>
</dbReference>
<dbReference type="Gene3D" id="2.130.10.10">
    <property type="entry name" value="YVTN repeat-like/Quinoprotein amine dehydrogenase"/>
    <property type="match status" value="1"/>
</dbReference>
<feature type="repeat" description="WD" evidence="4">
    <location>
        <begin position="375"/>
        <end position="418"/>
    </location>
</feature>
<dbReference type="SMART" id="SM00320">
    <property type="entry name" value="WD40"/>
    <property type="match status" value="7"/>
</dbReference>
<sequence length="1032" mass="111689">MRHREPPAAQPTMEGYGVSQQTDEGYSEDPLNPPSPTTLSLPSGVKQLESATGASPLQLKGWLSAHIASLPADLRTQLTLELLDNLPTSLVAEIVEKMSPRLYIDFIRYLPAEICLKILGYLDPVSLLSVAQTCRPWFSLALDRTLWQRLYLMEGWRVIASEIEAAEEMANRRTSPGSMHRQKSEEDGHTHKKRAVSLDDDDDHMMMDADHPLTAEPKTLEVDESLFGGSSARTTMTPAFRDLNVQGSGSSAGSFMRIKTLDKGKGKAVSRTPTDALSPSTSSFKSKLWIYDPSSGKQKINWQYLYSMRMKLETNWEQGNFKNFQLPHPDHLDEGHNNECIYSLQYNEEYLVSGSRDRTLRIWNLATRRLVRKPLVGHIGSVLCLQFDSDPDEDIIVSGSSDSDVIVWRFSTGEIIQRLTHAHRESVLNVKFDKRILATCSKDRTIKIFNRRALKAGDPGYGMVNPVPTTVKRYGYESSPLDQLPTIPPFTMIGVLEGHSAAVNAVQIVDNEIVSASGDRQIKVWDWQTGACKRTFVGHNKGIACVQYDGKRIVSGSSDNEVKVFCRETGIEVASLRDHTDLVRTVQAGFGDLPWSVEEDAAEAKRVDQAYMKAVEDGEVSSSPRRGRPGNAGSTDPEEITAYGAKLPPGGGGGRRWGRIVSGSYDKSIIIWRRDKTGKWKPQHHLKQEEAASRALHSHPRPPPDPPAPGNHPGGAGNGHGAGSGNNPRRQQPPSDWAPAPILRPRATRASASSSMAANPSSSSAASGSATPAGSSRSQPELSGSSAQANTSASRPRFSHPVMPRNVAPVPSDQITHVTSPVMATITPSSQRSFAQLIDLIVPQGVHALQQALTNYPTMLTLQSHLQAAIDREQSPFVRSQLRQVVSAATVRTQVAQARARQQGMQALQAADATAINGPDDDAGAGSSSNAAAAAAVAAAAAAGIPSSVQAAAPPAGGAPGNVAGGPPPAGGQHRLNHHGAPEVGMPTRIYKLQFDARRIICCSQTSVIVGWDFCNGDPELEEVARFFATMD</sequence>
<dbReference type="PANTHER" id="PTHR14604">
    <property type="entry name" value="WD40 REPEAT PF20"/>
    <property type="match status" value="1"/>
</dbReference>
<evidence type="ECO:0000256" key="1">
    <source>
        <dbReference type="ARBA" id="ARBA00007968"/>
    </source>
</evidence>
<feature type="region of interest" description="Disordered" evidence="5">
    <location>
        <begin position="1"/>
        <end position="38"/>
    </location>
</feature>
<dbReference type="InterPro" id="IPR036322">
    <property type="entry name" value="WD40_repeat_dom_sf"/>
</dbReference>
<dbReference type="Gene3D" id="1.20.1280.50">
    <property type="match status" value="1"/>
</dbReference>
<reference evidence="7" key="1">
    <citation type="submission" date="2023-06" db="EMBL/GenBank/DDBJ databases">
        <authorList>
            <person name="Noh H."/>
        </authorList>
    </citation>
    <scope>NUCLEOTIDE SEQUENCE</scope>
    <source>
        <strain evidence="7">DUCC20226</strain>
    </source>
</reference>
<feature type="repeat" description="WD" evidence="4">
    <location>
        <begin position="496"/>
        <end position="535"/>
    </location>
</feature>
<protein>
    <recommendedName>
        <fullName evidence="6">F-box domain-containing protein</fullName>
    </recommendedName>
</protein>
<comment type="caution">
    <text evidence="7">The sequence shown here is derived from an EMBL/GenBank/DDBJ whole genome shotgun (WGS) entry which is preliminary data.</text>
</comment>
<name>A0AAD9SE44_PHOAM</name>
<keyword evidence="8" id="KW-1185">Reference proteome</keyword>
<proteinExistence type="inferred from homology"/>
<keyword evidence="3" id="KW-0677">Repeat</keyword>
<feature type="repeat" description="WD" evidence="4">
    <location>
        <begin position="341"/>
        <end position="373"/>
    </location>
</feature>
<dbReference type="PRINTS" id="PR00320">
    <property type="entry name" value="GPROTEINBRPT"/>
</dbReference>
<evidence type="ECO:0000313" key="8">
    <source>
        <dbReference type="Proteomes" id="UP001265746"/>
    </source>
</evidence>
<dbReference type="PROSITE" id="PS50181">
    <property type="entry name" value="FBOX"/>
    <property type="match status" value="1"/>
</dbReference>
<dbReference type="AlphaFoldDB" id="A0AAD9SE44"/>
<gene>
    <name evidence="7" type="ORF">N8I77_005507</name>
</gene>
<dbReference type="SUPFAM" id="SSF81383">
    <property type="entry name" value="F-box domain"/>
    <property type="match status" value="1"/>
</dbReference>
<evidence type="ECO:0000256" key="3">
    <source>
        <dbReference type="ARBA" id="ARBA00022737"/>
    </source>
</evidence>
<dbReference type="InterPro" id="IPR015943">
    <property type="entry name" value="WD40/YVTN_repeat-like_dom_sf"/>
</dbReference>
<dbReference type="InterPro" id="IPR001680">
    <property type="entry name" value="WD40_rpt"/>
</dbReference>
<dbReference type="SUPFAM" id="SSF50978">
    <property type="entry name" value="WD40 repeat-like"/>
    <property type="match status" value="1"/>
</dbReference>
<organism evidence="7 8">
    <name type="scientific">Phomopsis amygdali</name>
    <name type="common">Fusicoccum amygdali</name>
    <dbReference type="NCBI Taxonomy" id="1214568"/>
    <lineage>
        <taxon>Eukaryota</taxon>
        <taxon>Fungi</taxon>
        <taxon>Dikarya</taxon>
        <taxon>Ascomycota</taxon>
        <taxon>Pezizomycotina</taxon>
        <taxon>Sordariomycetes</taxon>
        <taxon>Sordariomycetidae</taxon>
        <taxon>Diaporthales</taxon>
        <taxon>Diaporthaceae</taxon>
        <taxon>Diaporthe</taxon>
    </lineage>
</organism>
<keyword evidence="2 4" id="KW-0853">WD repeat</keyword>
<evidence type="ECO:0000313" key="7">
    <source>
        <dbReference type="EMBL" id="KAK2606779.1"/>
    </source>
</evidence>
<feature type="region of interest" description="Disordered" evidence="5">
    <location>
        <begin position="949"/>
        <end position="983"/>
    </location>
</feature>
<dbReference type="PANTHER" id="PTHR14604:SF4">
    <property type="entry name" value="F-BOX DOMAIN-CONTAINING PROTEIN"/>
    <property type="match status" value="1"/>
</dbReference>
<dbReference type="EMBL" id="JAUJFL010000003">
    <property type="protein sequence ID" value="KAK2606779.1"/>
    <property type="molecule type" value="Genomic_DNA"/>
</dbReference>
<evidence type="ECO:0000256" key="2">
    <source>
        <dbReference type="ARBA" id="ARBA00022574"/>
    </source>
</evidence>
<dbReference type="InterPro" id="IPR020472">
    <property type="entry name" value="WD40_PAC1"/>
</dbReference>
<feature type="region of interest" description="Disordered" evidence="5">
    <location>
        <begin position="676"/>
        <end position="808"/>
    </location>
</feature>
<dbReference type="SMART" id="SM00256">
    <property type="entry name" value="FBOX"/>
    <property type="match status" value="1"/>
</dbReference>
<feature type="region of interest" description="Disordered" evidence="5">
    <location>
        <begin position="169"/>
        <end position="207"/>
    </location>
</feature>
<dbReference type="InterPro" id="IPR036047">
    <property type="entry name" value="F-box-like_dom_sf"/>
</dbReference>
<dbReference type="PROSITE" id="PS00678">
    <property type="entry name" value="WD_REPEATS_1"/>
    <property type="match status" value="1"/>
</dbReference>
<dbReference type="InterPro" id="IPR001810">
    <property type="entry name" value="F-box_dom"/>
</dbReference>
<accession>A0AAD9SE44</accession>
<dbReference type="Pfam" id="PF00400">
    <property type="entry name" value="WD40"/>
    <property type="match status" value="5"/>
</dbReference>
<dbReference type="InterPro" id="IPR050995">
    <property type="entry name" value="WD-F-box_domain-protein"/>
</dbReference>
<feature type="domain" description="F-box" evidence="6">
    <location>
        <begin position="104"/>
        <end position="150"/>
    </location>
</feature>
<feature type="compositionally biased region" description="Low complexity" evidence="5">
    <location>
        <begin position="748"/>
        <end position="778"/>
    </location>
</feature>
<feature type="region of interest" description="Disordered" evidence="5">
    <location>
        <begin position="615"/>
        <end position="659"/>
    </location>
</feature>
<dbReference type="InterPro" id="IPR019775">
    <property type="entry name" value="WD40_repeat_CS"/>
</dbReference>
<dbReference type="PROSITE" id="PS50294">
    <property type="entry name" value="WD_REPEATS_REGION"/>
    <property type="match status" value="2"/>
</dbReference>
<comment type="similarity">
    <text evidence="1">Belongs to the WD repeat MET30/SCONB/SCON-2 family.</text>
</comment>
<evidence type="ECO:0000256" key="4">
    <source>
        <dbReference type="PROSITE-ProRule" id="PRU00221"/>
    </source>
</evidence>